<dbReference type="EMBL" id="CAJVPT010037524">
    <property type="protein sequence ID" value="CAG8717699.1"/>
    <property type="molecule type" value="Genomic_DNA"/>
</dbReference>
<feature type="non-terminal residue" evidence="1">
    <location>
        <position position="177"/>
    </location>
</feature>
<comment type="caution">
    <text evidence="1">The sequence shown here is derived from an EMBL/GenBank/DDBJ whole genome shotgun (WGS) entry which is preliminary data.</text>
</comment>
<feature type="non-terminal residue" evidence="1">
    <location>
        <position position="1"/>
    </location>
</feature>
<proteinExistence type="predicted"/>
<evidence type="ECO:0000313" key="2">
    <source>
        <dbReference type="Proteomes" id="UP000789525"/>
    </source>
</evidence>
<protein>
    <submittedName>
        <fullName evidence="1">9248_t:CDS:1</fullName>
    </submittedName>
</protein>
<evidence type="ECO:0000313" key="1">
    <source>
        <dbReference type="EMBL" id="CAG8717699.1"/>
    </source>
</evidence>
<accession>A0ACA9PMX1</accession>
<dbReference type="Proteomes" id="UP000789525">
    <property type="component" value="Unassembled WGS sequence"/>
</dbReference>
<name>A0ACA9PMX1_9GLOM</name>
<gene>
    <name evidence="1" type="ORF">ACOLOM_LOCUS10986</name>
</gene>
<keyword evidence="2" id="KW-1185">Reference proteome</keyword>
<reference evidence="1" key="1">
    <citation type="submission" date="2021-06" db="EMBL/GenBank/DDBJ databases">
        <authorList>
            <person name="Kallberg Y."/>
            <person name="Tangrot J."/>
            <person name="Rosling A."/>
        </authorList>
    </citation>
    <scope>NUCLEOTIDE SEQUENCE</scope>
    <source>
        <strain evidence="1">CL356</strain>
    </source>
</reference>
<sequence length="177" mass="20253">MEEHNVVVDSGPPDHLSDSLQLRGQISSSTHALGLKYREKIREIQETSELATNRHQIKTLVVRLLAIVAIDAKGEKDALPPSRDMGKDTRFISSQRHLPDASVQSYRLVESRRKALRLVCNTWKELLDRRHQRWLLEGSDIPEGELTGLERIDFSLTLSFMYSQRFGNGQKDIHLVL</sequence>
<organism evidence="1 2">
    <name type="scientific">Acaulospora colombiana</name>
    <dbReference type="NCBI Taxonomy" id="27376"/>
    <lineage>
        <taxon>Eukaryota</taxon>
        <taxon>Fungi</taxon>
        <taxon>Fungi incertae sedis</taxon>
        <taxon>Mucoromycota</taxon>
        <taxon>Glomeromycotina</taxon>
        <taxon>Glomeromycetes</taxon>
        <taxon>Diversisporales</taxon>
        <taxon>Acaulosporaceae</taxon>
        <taxon>Acaulospora</taxon>
    </lineage>
</organism>